<keyword evidence="4" id="KW-1185">Reference proteome</keyword>
<comment type="caution">
    <text evidence="3">The sequence shown here is derived from an EMBL/GenBank/DDBJ whole genome shotgun (WGS) entry which is preliminary data.</text>
</comment>
<dbReference type="Proteomes" id="UP000177791">
    <property type="component" value="Unassembled WGS sequence"/>
</dbReference>
<feature type="domain" description="SusE outer membrane protein" evidence="2">
    <location>
        <begin position="32"/>
        <end position="136"/>
    </location>
</feature>
<organism evidence="3 4">
    <name type="scientific">Hymenobacter glacialis</name>
    <dbReference type="NCBI Taxonomy" id="1908236"/>
    <lineage>
        <taxon>Bacteria</taxon>
        <taxon>Pseudomonadati</taxon>
        <taxon>Bacteroidota</taxon>
        <taxon>Cytophagia</taxon>
        <taxon>Cytophagales</taxon>
        <taxon>Hymenobacteraceae</taxon>
        <taxon>Hymenobacter</taxon>
    </lineage>
</organism>
<evidence type="ECO:0000313" key="4">
    <source>
        <dbReference type="Proteomes" id="UP000177791"/>
    </source>
</evidence>
<dbReference type="AlphaFoldDB" id="A0A1G1TCB7"/>
<dbReference type="STRING" id="1908236.BEN48_08950"/>
<accession>A0A1G1TCB7</accession>
<evidence type="ECO:0000259" key="2">
    <source>
        <dbReference type="Pfam" id="PF14292"/>
    </source>
</evidence>
<gene>
    <name evidence="3" type="ORF">BEN48_08950</name>
</gene>
<evidence type="ECO:0000256" key="1">
    <source>
        <dbReference type="SAM" id="SignalP"/>
    </source>
</evidence>
<dbReference type="Pfam" id="PF14292">
    <property type="entry name" value="SusE"/>
    <property type="match status" value="1"/>
</dbReference>
<dbReference type="EMBL" id="MDZC01000015">
    <property type="protein sequence ID" value="OGX88511.1"/>
    <property type="molecule type" value="Genomic_DNA"/>
</dbReference>
<feature type="chain" id="PRO_5009579252" description="SusE outer membrane protein domain-containing protein" evidence="1">
    <location>
        <begin position="32"/>
        <end position="271"/>
    </location>
</feature>
<protein>
    <recommendedName>
        <fullName evidence="2">SusE outer membrane protein domain-containing protein</fullName>
    </recommendedName>
</protein>
<dbReference type="Gene3D" id="2.60.40.3620">
    <property type="match status" value="1"/>
</dbReference>
<name>A0A1G1TCB7_9BACT</name>
<dbReference type="InterPro" id="IPR025970">
    <property type="entry name" value="SusE"/>
</dbReference>
<evidence type="ECO:0000313" key="3">
    <source>
        <dbReference type="EMBL" id="OGX88511.1"/>
    </source>
</evidence>
<proteinExistence type="predicted"/>
<sequence length="271" mass="28096">MVLFLFLNFMKNWFLNIAASAVVLLSFTACEKDETKVTIATAGAPVLTASATTATLSQPMANDNAVKYTWAPANFGFAAATTYTLQFDKKGGNFSKPISINAGSATTRTLRVTELNDIFINLGLPADAAAQVDVRVLASVGTTAPTQASAVSTIAATPYDFCAIPKDSWGLVGPAGDGWPGATATDIVLPYDCKARAYVLRMPLNAGPFKFRANKDWGTNLGGAGNLTSGVPLTLNGSDLTIATAGTYTVKLVVAVDAADKVTGGTLTVTP</sequence>
<keyword evidence="1" id="KW-0732">Signal</keyword>
<reference evidence="3 4" key="1">
    <citation type="submission" date="2016-08" db="EMBL/GenBank/DDBJ databases">
        <title>Hymenobacter coccineus sp. nov., Hymenobacter lapidarius sp. nov. and Hymenobacter glacialis sp. nov., isolated from Antarctic soil.</title>
        <authorList>
            <person name="Sedlacek I."/>
            <person name="Kralova S."/>
            <person name="Kyrova K."/>
            <person name="Maslanova I."/>
            <person name="Stankova E."/>
            <person name="Vrbovska V."/>
            <person name="Nemec M."/>
            <person name="Bartak M."/>
            <person name="Svec P."/>
            <person name="Busse H.-J."/>
            <person name="Pantucek R."/>
        </authorList>
    </citation>
    <scope>NUCLEOTIDE SEQUENCE [LARGE SCALE GENOMIC DNA]</scope>
    <source>
        <strain evidence="3 4">CCM 8648</strain>
    </source>
</reference>
<feature type="signal peptide" evidence="1">
    <location>
        <begin position="1"/>
        <end position="31"/>
    </location>
</feature>